<dbReference type="InterPro" id="IPR004391">
    <property type="entry name" value="Glu_race"/>
</dbReference>
<gene>
    <name evidence="3" type="primary">racE</name>
    <name evidence="1" type="synonym">murI</name>
    <name evidence="3" type="ORF">KS419_04335</name>
</gene>
<feature type="binding site" evidence="1">
    <location>
        <begin position="11"/>
        <end position="12"/>
    </location>
    <ligand>
        <name>substrate</name>
    </ligand>
</feature>
<feature type="active site" description="Proton donor/acceptor" evidence="1">
    <location>
        <position position="74"/>
    </location>
</feature>
<evidence type="ECO:0000313" key="3">
    <source>
        <dbReference type="EMBL" id="MBU9710964.1"/>
    </source>
</evidence>
<comment type="function">
    <text evidence="1">Provides the (R)-glutamate required for cell wall biosynthesis.</text>
</comment>
<comment type="caution">
    <text evidence="3">The sequence shown here is derived from an EMBL/GenBank/DDBJ whole genome shotgun (WGS) entry which is preliminary data.</text>
</comment>
<dbReference type="PROSITE" id="PS00923">
    <property type="entry name" value="ASP_GLU_RACEMASE_1"/>
    <property type="match status" value="1"/>
</dbReference>
<evidence type="ECO:0000256" key="1">
    <source>
        <dbReference type="HAMAP-Rule" id="MF_00258"/>
    </source>
</evidence>
<keyword evidence="1" id="KW-0573">Peptidoglycan synthesis</keyword>
<dbReference type="GO" id="GO:0008881">
    <property type="term" value="F:glutamate racemase activity"/>
    <property type="evidence" value="ECO:0007669"/>
    <property type="project" value="UniProtKB-EC"/>
</dbReference>
<organism evidence="3 4">
    <name type="scientific">Evansella tamaricis</name>
    <dbReference type="NCBI Taxonomy" id="2069301"/>
    <lineage>
        <taxon>Bacteria</taxon>
        <taxon>Bacillati</taxon>
        <taxon>Bacillota</taxon>
        <taxon>Bacilli</taxon>
        <taxon>Bacillales</taxon>
        <taxon>Bacillaceae</taxon>
        <taxon>Evansella</taxon>
    </lineage>
</organism>
<dbReference type="Proteomes" id="UP000784880">
    <property type="component" value="Unassembled WGS sequence"/>
</dbReference>
<comment type="catalytic activity">
    <reaction evidence="1">
        <text>L-glutamate = D-glutamate</text>
        <dbReference type="Rhea" id="RHEA:12813"/>
        <dbReference type="ChEBI" id="CHEBI:29985"/>
        <dbReference type="ChEBI" id="CHEBI:29986"/>
        <dbReference type="EC" id="5.1.1.3"/>
    </reaction>
</comment>
<keyword evidence="1" id="KW-0961">Cell wall biogenesis/degradation</keyword>
<dbReference type="InterPro" id="IPR015942">
    <property type="entry name" value="Asp/Glu/hydantoin_racemase"/>
</dbReference>
<dbReference type="InterPro" id="IPR018187">
    <property type="entry name" value="Asp/Glu_racemase_AS_1"/>
</dbReference>
<dbReference type="PANTHER" id="PTHR21198">
    <property type="entry name" value="GLUTAMATE RACEMASE"/>
    <property type="match status" value="1"/>
</dbReference>
<dbReference type="NCBIfam" id="TIGR00067">
    <property type="entry name" value="glut_race"/>
    <property type="match status" value="1"/>
</dbReference>
<accession>A0ABS6JCN3</accession>
<dbReference type="EC" id="5.1.1.3" evidence="1 2"/>
<keyword evidence="1 3" id="KW-0413">Isomerase</keyword>
<dbReference type="NCBIfam" id="NF002035">
    <property type="entry name" value="PRK00865.1-3"/>
    <property type="match status" value="1"/>
</dbReference>
<keyword evidence="1" id="KW-0133">Cell shape</keyword>
<reference evidence="3 4" key="1">
    <citation type="submission" date="2021-06" db="EMBL/GenBank/DDBJ databases">
        <title>Bacillus sp. RD4P76, an endophyte from a halophyte.</title>
        <authorList>
            <person name="Sun J.-Q."/>
        </authorList>
    </citation>
    <scope>NUCLEOTIDE SEQUENCE [LARGE SCALE GENOMIC DNA]</scope>
    <source>
        <strain evidence="3 4">CGMCC 1.15917</strain>
    </source>
</reference>
<dbReference type="PROSITE" id="PS00924">
    <property type="entry name" value="ASP_GLU_RACEMASE_2"/>
    <property type="match status" value="1"/>
</dbReference>
<dbReference type="EMBL" id="JAHQCS010000056">
    <property type="protein sequence ID" value="MBU9710964.1"/>
    <property type="molecule type" value="Genomic_DNA"/>
</dbReference>
<evidence type="ECO:0000256" key="2">
    <source>
        <dbReference type="NCBIfam" id="TIGR00067"/>
    </source>
</evidence>
<comment type="pathway">
    <text evidence="1">Cell wall biogenesis; peptidoglycan biosynthesis.</text>
</comment>
<keyword evidence="4" id="KW-1185">Reference proteome</keyword>
<dbReference type="InterPro" id="IPR033134">
    <property type="entry name" value="Asp/Glu_racemase_AS_2"/>
</dbReference>
<dbReference type="HAMAP" id="MF_00258">
    <property type="entry name" value="Glu_racemase"/>
    <property type="match status" value="1"/>
</dbReference>
<protein>
    <recommendedName>
        <fullName evidence="1 2">Glutamate racemase</fullName>
        <ecNumber evidence="1 2">5.1.1.3</ecNumber>
    </recommendedName>
</protein>
<proteinExistence type="inferred from homology"/>
<evidence type="ECO:0000313" key="4">
    <source>
        <dbReference type="Proteomes" id="UP000784880"/>
    </source>
</evidence>
<feature type="binding site" evidence="1">
    <location>
        <begin position="75"/>
        <end position="76"/>
    </location>
    <ligand>
        <name>substrate</name>
    </ligand>
</feature>
<feature type="binding site" evidence="1">
    <location>
        <begin position="186"/>
        <end position="187"/>
    </location>
    <ligand>
        <name>substrate</name>
    </ligand>
</feature>
<feature type="binding site" evidence="1">
    <location>
        <begin position="43"/>
        <end position="44"/>
    </location>
    <ligand>
        <name>substrate</name>
    </ligand>
</feature>
<feature type="active site" description="Proton donor/acceptor" evidence="1">
    <location>
        <position position="185"/>
    </location>
</feature>
<comment type="similarity">
    <text evidence="1">Belongs to the aspartate/glutamate racemases family.</text>
</comment>
<dbReference type="PANTHER" id="PTHR21198:SF2">
    <property type="entry name" value="GLUTAMATE RACEMASE"/>
    <property type="match status" value="1"/>
</dbReference>
<name>A0ABS6JCN3_9BACI</name>
<dbReference type="Pfam" id="PF01177">
    <property type="entry name" value="Asp_Glu_race"/>
    <property type="match status" value="1"/>
</dbReference>
<sequence length="279" mass="30860">MFVERPIGVIDSGVGGLTVVSELIRQLPKEEIIYIGDTARCPYGPRPEMEVRKFTWEMIDYLLLHEIKMLVIACNTATAVVLEEAKEKLSIPVIGVIHPGTIAALKATKSDHVGVIGTEGTINSGAYYRELTMINTDVKVESLACPQLVPLVERGMFSGSEAEAIIKQSLEPILKTSIDSLILGCTHYPLLAPVIQKIAGESVEIICSGDETAREVSALLYHANLLYTGERPDPSHIFYSTGSQDMFQQIARDWLSIKDIDVKRINLQGQRISKKKFYN</sequence>